<dbReference type="PANTHER" id="PTHR37610:SF101">
    <property type="entry name" value="(RAPE) HYPOTHETICAL PROTEIN"/>
    <property type="match status" value="1"/>
</dbReference>
<feature type="region of interest" description="Disordered" evidence="1">
    <location>
        <begin position="1"/>
        <end position="23"/>
    </location>
</feature>
<dbReference type="EMBL" id="JAIVGD010000018">
    <property type="protein sequence ID" value="KAH0753962.1"/>
    <property type="molecule type" value="Genomic_DNA"/>
</dbReference>
<dbReference type="PANTHER" id="PTHR37610">
    <property type="entry name" value="CCHC-TYPE DOMAIN-CONTAINING PROTEIN"/>
    <property type="match status" value="1"/>
</dbReference>
<proteinExistence type="predicted"/>
<evidence type="ECO:0000256" key="1">
    <source>
        <dbReference type="SAM" id="MobiDB-lite"/>
    </source>
</evidence>
<evidence type="ECO:0000259" key="2">
    <source>
        <dbReference type="Pfam" id="PF14244"/>
    </source>
</evidence>
<dbReference type="Pfam" id="PF14244">
    <property type="entry name" value="Retrotran_gag_3"/>
    <property type="match status" value="1"/>
</dbReference>
<protein>
    <recommendedName>
        <fullName evidence="2">Retrotransposon Copia-like N-terminal domain-containing protein</fullName>
    </recommendedName>
</protein>
<keyword evidence="4" id="KW-1185">Reference proteome</keyword>
<comment type="caution">
    <text evidence="3">The sequence shown here is derived from an EMBL/GenBank/DDBJ whole genome shotgun (WGS) entry which is preliminary data.</text>
</comment>
<feature type="domain" description="Retrotransposon Copia-like N-terminal" evidence="2">
    <location>
        <begin position="34"/>
        <end position="79"/>
    </location>
</feature>
<evidence type="ECO:0000313" key="3">
    <source>
        <dbReference type="EMBL" id="KAH0753962.1"/>
    </source>
</evidence>
<dbReference type="Proteomes" id="UP000826656">
    <property type="component" value="Unassembled WGS sequence"/>
</dbReference>
<reference evidence="3 4" key="1">
    <citation type="journal article" date="2021" name="bioRxiv">
        <title>Chromosome-scale and haplotype-resolved genome assembly of a tetraploid potato cultivar.</title>
        <authorList>
            <person name="Sun H."/>
            <person name="Jiao W.-B."/>
            <person name="Krause K."/>
            <person name="Campoy J.A."/>
            <person name="Goel M."/>
            <person name="Folz-Donahue K."/>
            <person name="Kukat C."/>
            <person name="Huettel B."/>
            <person name="Schneeberger K."/>
        </authorList>
    </citation>
    <scope>NUCLEOTIDE SEQUENCE [LARGE SCALE GENOMIC DNA]</scope>
    <source>
        <strain evidence="3">SolTubOtavaFocal</strain>
        <tissue evidence="3">Leaves</tissue>
    </source>
</reference>
<organism evidence="3 4">
    <name type="scientific">Solanum tuberosum</name>
    <name type="common">Potato</name>
    <dbReference type="NCBI Taxonomy" id="4113"/>
    <lineage>
        <taxon>Eukaryota</taxon>
        <taxon>Viridiplantae</taxon>
        <taxon>Streptophyta</taxon>
        <taxon>Embryophyta</taxon>
        <taxon>Tracheophyta</taxon>
        <taxon>Spermatophyta</taxon>
        <taxon>Magnoliopsida</taxon>
        <taxon>eudicotyledons</taxon>
        <taxon>Gunneridae</taxon>
        <taxon>Pentapetalae</taxon>
        <taxon>asterids</taxon>
        <taxon>lamiids</taxon>
        <taxon>Solanales</taxon>
        <taxon>Solanaceae</taxon>
        <taxon>Solanoideae</taxon>
        <taxon>Solaneae</taxon>
        <taxon>Solanum</taxon>
    </lineage>
</organism>
<sequence>MVSDDKNKTKDGVTGSGSNKTPMNDPTSPYFLLSADHTGICITLVVLKGDNYDEWDKAMRNTFRAKKKLGFIDRLITQPKEEEFELDDWYAVNSMLIAWVFNTIDPSLRSMISYMVTVKELWEDLREQFSVGNDMRIHKLKSELASRKQGGQIVAAYYGKLKSKWEELVGYTKNPICICVGCICGAAKELAQERENVKVNQFLMGLDDEVFGTTRSNILSTEPLPTLNRVYAMIIQ</sequence>
<feature type="compositionally biased region" description="Basic and acidic residues" evidence="1">
    <location>
        <begin position="1"/>
        <end position="11"/>
    </location>
</feature>
<gene>
    <name evidence="3" type="ORF">KY290_024232</name>
</gene>
<evidence type="ECO:0000313" key="4">
    <source>
        <dbReference type="Proteomes" id="UP000826656"/>
    </source>
</evidence>
<dbReference type="InterPro" id="IPR029472">
    <property type="entry name" value="Copia-like_N"/>
</dbReference>
<name>A0ABQ7UQ43_SOLTU</name>
<accession>A0ABQ7UQ43</accession>